<proteinExistence type="predicted"/>
<protein>
    <submittedName>
        <fullName evidence="1">Uncharacterized protein</fullName>
    </submittedName>
</protein>
<keyword evidence="2" id="KW-1185">Reference proteome</keyword>
<dbReference type="Proteomes" id="UP000828941">
    <property type="component" value="Chromosome 13"/>
</dbReference>
<dbReference type="EMBL" id="CM039438">
    <property type="protein sequence ID" value="KAI4299007.1"/>
    <property type="molecule type" value="Genomic_DNA"/>
</dbReference>
<comment type="caution">
    <text evidence="1">The sequence shown here is derived from an EMBL/GenBank/DDBJ whole genome shotgun (WGS) entry which is preliminary data.</text>
</comment>
<accession>A0ACB9KP31</accession>
<name>A0ACB9KP31_BAUVA</name>
<evidence type="ECO:0000313" key="2">
    <source>
        <dbReference type="Proteomes" id="UP000828941"/>
    </source>
</evidence>
<evidence type="ECO:0000313" key="1">
    <source>
        <dbReference type="EMBL" id="KAI4299007.1"/>
    </source>
</evidence>
<organism evidence="1 2">
    <name type="scientific">Bauhinia variegata</name>
    <name type="common">Purple orchid tree</name>
    <name type="synonym">Phanera variegata</name>
    <dbReference type="NCBI Taxonomy" id="167791"/>
    <lineage>
        <taxon>Eukaryota</taxon>
        <taxon>Viridiplantae</taxon>
        <taxon>Streptophyta</taxon>
        <taxon>Embryophyta</taxon>
        <taxon>Tracheophyta</taxon>
        <taxon>Spermatophyta</taxon>
        <taxon>Magnoliopsida</taxon>
        <taxon>eudicotyledons</taxon>
        <taxon>Gunneridae</taxon>
        <taxon>Pentapetalae</taxon>
        <taxon>rosids</taxon>
        <taxon>fabids</taxon>
        <taxon>Fabales</taxon>
        <taxon>Fabaceae</taxon>
        <taxon>Cercidoideae</taxon>
        <taxon>Cercideae</taxon>
        <taxon>Bauhiniinae</taxon>
        <taxon>Bauhinia</taxon>
    </lineage>
</organism>
<reference evidence="1 2" key="1">
    <citation type="journal article" date="2022" name="DNA Res.">
        <title>Chromosomal-level genome assembly of the orchid tree Bauhinia variegata (Leguminosae; Cercidoideae) supports the allotetraploid origin hypothesis of Bauhinia.</title>
        <authorList>
            <person name="Zhong Y."/>
            <person name="Chen Y."/>
            <person name="Zheng D."/>
            <person name="Pang J."/>
            <person name="Liu Y."/>
            <person name="Luo S."/>
            <person name="Meng S."/>
            <person name="Qian L."/>
            <person name="Wei D."/>
            <person name="Dai S."/>
            <person name="Zhou R."/>
        </authorList>
    </citation>
    <scope>NUCLEOTIDE SEQUENCE [LARGE SCALE GENOMIC DNA]</scope>
    <source>
        <strain evidence="1">BV-YZ2020</strain>
    </source>
</reference>
<sequence length="75" mass="8401">MAPMLTRVKEQLQDWCPHHLLHPLYGLQAMQGQKPNGDSKDGLQQNKRSRSEISVGSSSMQVKLGLRAHVELVLP</sequence>
<gene>
    <name evidence="1" type="ORF">L6164_032506</name>
</gene>